<dbReference type="EMBL" id="DF973974">
    <property type="protein sequence ID" value="GAU43474.1"/>
    <property type="molecule type" value="Genomic_DNA"/>
</dbReference>
<keyword evidence="2" id="KW-1185">Reference proteome</keyword>
<reference evidence="2" key="1">
    <citation type="journal article" date="2017" name="Front. Plant Sci.">
        <title>Climate Clever Clovers: New Paradigm to Reduce the Environmental Footprint of Ruminants by Breeding Low Methanogenic Forages Utilizing Haplotype Variation.</title>
        <authorList>
            <person name="Kaur P."/>
            <person name="Appels R."/>
            <person name="Bayer P.E."/>
            <person name="Keeble-Gagnere G."/>
            <person name="Wang J."/>
            <person name="Hirakawa H."/>
            <person name="Shirasawa K."/>
            <person name="Vercoe P."/>
            <person name="Stefanova K."/>
            <person name="Durmic Z."/>
            <person name="Nichols P."/>
            <person name="Revell C."/>
            <person name="Isobe S.N."/>
            <person name="Edwards D."/>
            <person name="Erskine W."/>
        </authorList>
    </citation>
    <scope>NUCLEOTIDE SEQUENCE [LARGE SCALE GENOMIC DNA]</scope>
    <source>
        <strain evidence="2">cv. Daliak</strain>
    </source>
</reference>
<proteinExistence type="predicted"/>
<accession>A0A2Z6NGC0</accession>
<evidence type="ECO:0000313" key="1">
    <source>
        <dbReference type="EMBL" id="GAU43474.1"/>
    </source>
</evidence>
<evidence type="ECO:0000313" key="2">
    <source>
        <dbReference type="Proteomes" id="UP000242715"/>
    </source>
</evidence>
<name>A0A2Z6NGC0_TRISU</name>
<sequence>MVWPIRSRIMSSVLQSKAPLVIGSSIHGDSVISSITKPYPKFMNWVKSDGCHASSLPSFK</sequence>
<gene>
    <name evidence="1" type="ORF">TSUD_243960</name>
</gene>
<dbReference type="Proteomes" id="UP000242715">
    <property type="component" value="Unassembled WGS sequence"/>
</dbReference>
<protein>
    <submittedName>
        <fullName evidence="1">Uncharacterized protein</fullName>
    </submittedName>
</protein>
<dbReference type="AlphaFoldDB" id="A0A2Z6NGC0"/>
<organism evidence="1 2">
    <name type="scientific">Trifolium subterraneum</name>
    <name type="common">Subterranean clover</name>
    <dbReference type="NCBI Taxonomy" id="3900"/>
    <lineage>
        <taxon>Eukaryota</taxon>
        <taxon>Viridiplantae</taxon>
        <taxon>Streptophyta</taxon>
        <taxon>Embryophyta</taxon>
        <taxon>Tracheophyta</taxon>
        <taxon>Spermatophyta</taxon>
        <taxon>Magnoliopsida</taxon>
        <taxon>eudicotyledons</taxon>
        <taxon>Gunneridae</taxon>
        <taxon>Pentapetalae</taxon>
        <taxon>rosids</taxon>
        <taxon>fabids</taxon>
        <taxon>Fabales</taxon>
        <taxon>Fabaceae</taxon>
        <taxon>Papilionoideae</taxon>
        <taxon>50 kb inversion clade</taxon>
        <taxon>NPAAA clade</taxon>
        <taxon>Hologalegina</taxon>
        <taxon>IRL clade</taxon>
        <taxon>Trifolieae</taxon>
        <taxon>Trifolium</taxon>
    </lineage>
</organism>